<reference evidence="1 2" key="1">
    <citation type="journal article" date="2017" name="Front. Microbiol.">
        <title>Genomic Characterization of Dairy Associated Leuconostoc Species and Diversity of Leuconostocs in Undefined Mixed Mesophilic Starter Cultures.</title>
        <authorList>
            <person name="Frantzen C.A."/>
            <person name="Kot W."/>
            <person name="Pedersen T.B."/>
            <person name="Ardo Y.M."/>
            <person name="Broadbent J.R."/>
            <person name="Neve H."/>
            <person name="Hansen L.H."/>
            <person name="Dal Bello F."/>
            <person name="Ostlie H.M."/>
            <person name="Kleppen H.P."/>
            <person name="Vogensen F.K."/>
            <person name="Holo H."/>
        </authorList>
    </citation>
    <scope>NUCLEOTIDE SEQUENCE [LARGE SCALE GENOMIC DNA]</scope>
    <source>
        <strain evidence="1 2">LMGCF08</strain>
    </source>
</reference>
<accession>A0A1X0VBW0</accession>
<sequence>MADDIMAIERTRLSLVNGSRNMSLMLDKLHSIDANEMANIRNIVKNIDVESGAIENEKALRLIEEIRDVDVFNFIQDIVDLMKHIESSQEQLDAYIKEFRKLV</sequence>
<name>A0A1X0VBW0_LEUPS</name>
<gene>
    <name evidence="1" type="ORF">BMR96_08925</name>
</gene>
<dbReference type="Proteomes" id="UP000192288">
    <property type="component" value="Unassembled WGS sequence"/>
</dbReference>
<dbReference type="EMBL" id="MPLS01000045">
    <property type="protein sequence ID" value="ORI97114.1"/>
    <property type="molecule type" value="Genomic_DNA"/>
</dbReference>
<proteinExistence type="predicted"/>
<dbReference type="AlphaFoldDB" id="A0A1X0VBW0"/>
<dbReference type="RefSeq" id="WP_080519580.1">
    <property type="nucleotide sequence ID" value="NZ_MPLS01000045.1"/>
</dbReference>
<evidence type="ECO:0000313" key="2">
    <source>
        <dbReference type="Proteomes" id="UP000192288"/>
    </source>
</evidence>
<dbReference type="STRING" id="33968.BMS77_09640"/>
<comment type="caution">
    <text evidence="1">The sequence shown here is derived from an EMBL/GenBank/DDBJ whole genome shotgun (WGS) entry which is preliminary data.</text>
</comment>
<organism evidence="1 2">
    <name type="scientific">Leuconostoc pseudomesenteroides</name>
    <dbReference type="NCBI Taxonomy" id="33968"/>
    <lineage>
        <taxon>Bacteria</taxon>
        <taxon>Bacillati</taxon>
        <taxon>Bacillota</taxon>
        <taxon>Bacilli</taxon>
        <taxon>Lactobacillales</taxon>
        <taxon>Lactobacillaceae</taxon>
        <taxon>Leuconostoc</taxon>
    </lineage>
</organism>
<protein>
    <submittedName>
        <fullName evidence="1">Uncharacterized protein</fullName>
    </submittedName>
</protein>
<evidence type="ECO:0000313" key="1">
    <source>
        <dbReference type="EMBL" id="ORI97114.1"/>
    </source>
</evidence>